<name>A0AAV8QPS8_ENSVE</name>
<keyword evidence="1" id="KW-1133">Transmembrane helix</keyword>
<keyword evidence="3" id="KW-1185">Reference proteome</keyword>
<feature type="transmembrane region" description="Helical" evidence="1">
    <location>
        <begin position="129"/>
        <end position="147"/>
    </location>
</feature>
<evidence type="ECO:0000313" key="3">
    <source>
        <dbReference type="Proteomes" id="UP001222027"/>
    </source>
</evidence>
<feature type="transmembrane region" description="Helical" evidence="1">
    <location>
        <begin position="100"/>
        <end position="117"/>
    </location>
</feature>
<keyword evidence="1" id="KW-0812">Transmembrane</keyword>
<organism evidence="2 3">
    <name type="scientific">Ensete ventricosum</name>
    <name type="common">Abyssinian banana</name>
    <name type="synonym">Musa ensete</name>
    <dbReference type="NCBI Taxonomy" id="4639"/>
    <lineage>
        <taxon>Eukaryota</taxon>
        <taxon>Viridiplantae</taxon>
        <taxon>Streptophyta</taxon>
        <taxon>Embryophyta</taxon>
        <taxon>Tracheophyta</taxon>
        <taxon>Spermatophyta</taxon>
        <taxon>Magnoliopsida</taxon>
        <taxon>Liliopsida</taxon>
        <taxon>Zingiberales</taxon>
        <taxon>Musaceae</taxon>
        <taxon>Ensete</taxon>
    </lineage>
</organism>
<comment type="caution">
    <text evidence="2">The sequence shown here is derived from an EMBL/GenBank/DDBJ whole genome shotgun (WGS) entry which is preliminary data.</text>
</comment>
<proteinExistence type="predicted"/>
<evidence type="ECO:0000256" key="1">
    <source>
        <dbReference type="SAM" id="Phobius"/>
    </source>
</evidence>
<dbReference type="Proteomes" id="UP001222027">
    <property type="component" value="Unassembled WGS sequence"/>
</dbReference>
<sequence length="170" mass="18798">MFSRPSVKTQRCRCQRNRQAGPAVDPTQLTIGMLRFRGGALGRDTLAAPLQLLRFFLALVVARVESVREADERCHAFLLLHYFCSTGRVVFVAVRPSPPLITLSAFSITFALPASSSSLPPAITIVDHAFLLLHYFCSTGLVLFVAVRPSPLLIIHHPQLYHHQSSPTLP</sequence>
<dbReference type="EMBL" id="JAQQAF010000006">
    <property type="protein sequence ID" value="KAJ8480255.1"/>
    <property type="molecule type" value="Genomic_DNA"/>
</dbReference>
<evidence type="ECO:0000313" key="2">
    <source>
        <dbReference type="EMBL" id="KAJ8480255.1"/>
    </source>
</evidence>
<dbReference type="AlphaFoldDB" id="A0AAV8QPS8"/>
<accession>A0AAV8QPS8</accession>
<gene>
    <name evidence="2" type="ORF">OPV22_023982</name>
</gene>
<protein>
    <submittedName>
        <fullName evidence="2">Uncharacterized protein</fullName>
    </submittedName>
</protein>
<reference evidence="2 3" key="1">
    <citation type="submission" date="2022-12" db="EMBL/GenBank/DDBJ databases">
        <title>Chromosome-scale assembly of the Ensete ventricosum genome.</title>
        <authorList>
            <person name="Dussert Y."/>
            <person name="Stocks J."/>
            <person name="Wendawek A."/>
            <person name="Woldeyes F."/>
            <person name="Nichols R.A."/>
            <person name="Borrell J.S."/>
        </authorList>
    </citation>
    <scope>NUCLEOTIDE SEQUENCE [LARGE SCALE GENOMIC DNA]</scope>
    <source>
        <strain evidence="3">cv. Maze</strain>
        <tissue evidence="2">Seeds</tissue>
    </source>
</reference>
<keyword evidence="1" id="KW-0472">Membrane</keyword>